<proteinExistence type="predicted"/>
<gene>
    <name evidence="23" type="primary">MBD1</name>
</gene>
<feature type="domain" description="CXXC-type" evidence="21">
    <location>
        <begin position="169"/>
        <end position="216"/>
    </location>
</feature>
<evidence type="ECO:0000313" key="23">
    <source>
        <dbReference type="RefSeq" id="XP_054936571.1"/>
    </source>
</evidence>
<keyword evidence="6" id="KW-0597">Phosphoprotein</keyword>
<comment type="subcellular location">
    <subcellularLocation>
        <location evidence="2">Chromosome</location>
    </subcellularLocation>
    <subcellularLocation>
        <location evidence="1">Nucleus matrix</location>
    </subcellularLocation>
    <subcellularLocation>
        <location evidence="3">Nucleus speckle</location>
    </subcellularLocation>
</comment>
<evidence type="ECO:0000256" key="13">
    <source>
        <dbReference type="ARBA" id="ARBA00023125"/>
    </source>
</evidence>
<dbReference type="GO" id="GO:0008327">
    <property type="term" value="F:methyl-CpG binding"/>
    <property type="evidence" value="ECO:0007669"/>
    <property type="project" value="TreeGrafter"/>
</dbReference>
<feature type="region of interest" description="Disordered" evidence="19">
    <location>
        <begin position="304"/>
        <end position="364"/>
    </location>
</feature>
<dbReference type="PROSITE" id="PS50982">
    <property type="entry name" value="MBD"/>
    <property type="match status" value="1"/>
</dbReference>
<dbReference type="GO" id="GO:0006346">
    <property type="term" value="P:DNA methylation-dependent constitutive heterochromatin formation"/>
    <property type="evidence" value="ECO:0007669"/>
    <property type="project" value="TreeGrafter"/>
</dbReference>
<dbReference type="GO" id="GO:0016607">
    <property type="term" value="C:nuclear speck"/>
    <property type="evidence" value="ECO:0007669"/>
    <property type="project" value="UniProtKB-SubCell"/>
</dbReference>
<feature type="region of interest" description="Disordered" evidence="19">
    <location>
        <begin position="80"/>
        <end position="123"/>
    </location>
</feature>
<keyword evidence="14" id="KW-0804">Transcription</keyword>
<keyword evidence="22" id="KW-1185">Reference proteome</keyword>
<evidence type="ECO:0000256" key="14">
    <source>
        <dbReference type="ARBA" id="ARBA00023163"/>
    </source>
</evidence>
<evidence type="ECO:0000259" key="20">
    <source>
        <dbReference type="PROSITE" id="PS50982"/>
    </source>
</evidence>
<dbReference type="GO" id="GO:0016363">
    <property type="term" value="C:nuclear matrix"/>
    <property type="evidence" value="ECO:0007669"/>
    <property type="project" value="UniProtKB-SubCell"/>
</dbReference>
<dbReference type="InterPro" id="IPR002857">
    <property type="entry name" value="Znf_CXXC"/>
</dbReference>
<dbReference type="CTD" id="4152"/>
<evidence type="ECO:0000256" key="5">
    <source>
        <dbReference type="ARBA" id="ARBA00022499"/>
    </source>
</evidence>
<dbReference type="PROSITE" id="PS51058">
    <property type="entry name" value="ZF_CXXC"/>
    <property type="match status" value="3"/>
</dbReference>
<dbReference type="FunFam" id="3.30.890.10:FF:000001">
    <property type="entry name" value="methyl-CpG-binding domain protein 1 isoform X7"/>
    <property type="match status" value="1"/>
</dbReference>
<feature type="compositionally biased region" description="Basic residues" evidence="19">
    <location>
        <begin position="83"/>
        <end position="97"/>
    </location>
</feature>
<evidence type="ECO:0000256" key="17">
    <source>
        <dbReference type="ARBA" id="ARBA00076705"/>
    </source>
</evidence>
<feature type="compositionally biased region" description="Basic residues" evidence="19">
    <location>
        <begin position="438"/>
        <end position="450"/>
    </location>
</feature>
<dbReference type="RefSeq" id="XP_054936571.1">
    <property type="nucleotide sequence ID" value="XM_055080596.1"/>
</dbReference>
<evidence type="ECO:0000256" key="12">
    <source>
        <dbReference type="ARBA" id="ARBA00023015"/>
    </source>
</evidence>
<keyword evidence="4" id="KW-0158">Chromosome</keyword>
<dbReference type="GO" id="GO:0008270">
    <property type="term" value="F:zinc ion binding"/>
    <property type="evidence" value="ECO:0007669"/>
    <property type="project" value="UniProtKB-KW"/>
</dbReference>
<keyword evidence="9 18" id="KW-0863">Zinc-finger</keyword>
<evidence type="ECO:0000256" key="16">
    <source>
        <dbReference type="ARBA" id="ARBA00069818"/>
    </source>
</evidence>
<evidence type="ECO:0000256" key="4">
    <source>
        <dbReference type="ARBA" id="ARBA00022454"/>
    </source>
</evidence>
<evidence type="ECO:0000256" key="7">
    <source>
        <dbReference type="ARBA" id="ARBA00022723"/>
    </source>
</evidence>
<evidence type="ECO:0000256" key="1">
    <source>
        <dbReference type="ARBA" id="ARBA00004109"/>
    </source>
</evidence>
<evidence type="ECO:0000256" key="6">
    <source>
        <dbReference type="ARBA" id="ARBA00022553"/>
    </source>
</evidence>
<evidence type="ECO:0000256" key="8">
    <source>
        <dbReference type="ARBA" id="ARBA00022737"/>
    </source>
</evidence>
<dbReference type="GeneID" id="102976647"/>
<dbReference type="Proteomes" id="UP000248484">
    <property type="component" value="Chromosome 19"/>
</dbReference>
<dbReference type="Gene3D" id="3.30.890.10">
    <property type="entry name" value="Methyl-cpg-binding Protein 2, Chain A"/>
    <property type="match status" value="1"/>
</dbReference>
<dbReference type="Pfam" id="PF01429">
    <property type="entry name" value="MBD"/>
    <property type="match status" value="1"/>
</dbReference>
<evidence type="ECO:0000259" key="21">
    <source>
        <dbReference type="PROSITE" id="PS51058"/>
    </source>
</evidence>
<dbReference type="InterPro" id="IPR001739">
    <property type="entry name" value="Methyl_CpG_DNA-bd"/>
</dbReference>
<feature type="domain" description="CXXC-type" evidence="21">
    <location>
        <begin position="364"/>
        <end position="412"/>
    </location>
</feature>
<feature type="region of interest" description="Disordered" evidence="19">
    <location>
        <begin position="231"/>
        <end position="252"/>
    </location>
</feature>
<keyword evidence="13" id="KW-0238">DNA-binding</keyword>
<evidence type="ECO:0000256" key="19">
    <source>
        <dbReference type="SAM" id="MobiDB-lite"/>
    </source>
</evidence>
<keyword evidence="11" id="KW-0832">Ubl conjugation</keyword>
<keyword evidence="8" id="KW-0677">Repeat</keyword>
<protein>
    <recommendedName>
        <fullName evidence="16">Methyl-CpG-binding domain protein 1</fullName>
    </recommendedName>
    <alternativeName>
        <fullName evidence="17">Methyl-CpG-binding protein MBD1</fullName>
    </alternativeName>
</protein>
<dbReference type="GO" id="GO:0000122">
    <property type="term" value="P:negative regulation of transcription by RNA polymerase II"/>
    <property type="evidence" value="ECO:0007669"/>
    <property type="project" value="TreeGrafter"/>
</dbReference>
<dbReference type="CDD" id="cd01396">
    <property type="entry name" value="MeCP2_MBD"/>
    <property type="match status" value="1"/>
</dbReference>
<dbReference type="InterPro" id="IPR016177">
    <property type="entry name" value="DNA-bd_dom_sf"/>
</dbReference>
<feature type="domain" description="CXXC-type" evidence="21">
    <location>
        <begin position="249"/>
        <end position="294"/>
    </location>
</feature>
<feature type="domain" description="MBD" evidence="20">
    <location>
        <begin position="1"/>
        <end position="69"/>
    </location>
</feature>
<evidence type="ECO:0000256" key="9">
    <source>
        <dbReference type="ARBA" id="ARBA00022771"/>
    </source>
</evidence>
<organism evidence="22 23">
    <name type="scientific">Physeter macrocephalus</name>
    <name type="common">Sperm whale</name>
    <name type="synonym">Physeter catodon</name>
    <dbReference type="NCBI Taxonomy" id="9755"/>
    <lineage>
        <taxon>Eukaryota</taxon>
        <taxon>Metazoa</taxon>
        <taxon>Chordata</taxon>
        <taxon>Craniata</taxon>
        <taxon>Vertebrata</taxon>
        <taxon>Euteleostomi</taxon>
        <taxon>Mammalia</taxon>
        <taxon>Eutheria</taxon>
        <taxon>Laurasiatheria</taxon>
        <taxon>Artiodactyla</taxon>
        <taxon>Whippomorpha</taxon>
        <taxon>Cetacea</taxon>
        <taxon>Odontoceti</taxon>
        <taxon>Physeteridae</taxon>
        <taxon>Physeter</taxon>
    </lineage>
</organism>
<evidence type="ECO:0000313" key="22">
    <source>
        <dbReference type="Proteomes" id="UP000248484"/>
    </source>
</evidence>
<keyword evidence="7" id="KW-0479">Metal-binding</keyword>
<dbReference type="AlphaFoldDB" id="A0A9W2WBE9"/>
<keyword evidence="10" id="KW-0862">Zinc</keyword>
<dbReference type="SUPFAM" id="SSF54171">
    <property type="entry name" value="DNA-binding domain"/>
    <property type="match status" value="1"/>
</dbReference>
<keyword evidence="12" id="KW-0805">Transcription regulation</keyword>
<accession>A0A9W2WBE9</accession>
<dbReference type="PANTHER" id="PTHR12396">
    <property type="entry name" value="METHYL-CPG BINDING PROTEIN, MBD"/>
    <property type="match status" value="1"/>
</dbReference>
<keyword evidence="5" id="KW-1017">Isopeptide bond</keyword>
<dbReference type="SMART" id="SM00391">
    <property type="entry name" value="MBD"/>
    <property type="match status" value="1"/>
</dbReference>
<feature type="region of interest" description="Disordered" evidence="19">
    <location>
        <begin position="424"/>
        <end position="594"/>
    </location>
</feature>
<evidence type="ECO:0000256" key="2">
    <source>
        <dbReference type="ARBA" id="ARBA00004286"/>
    </source>
</evidence>
<reference evidence="23" key="1">
    <citation type="submission" date="2025-08" db="UniProtKB">
        <authorList>
            <consortium name="RefSeq"/>
        </authorList>
    </citation>
    <scope>IDENTIFICATION</scope>
    <source>
        <tissue evidence="23">Muscle</tissue>
    </source>
</reference>
<feature type="compositionally biased region" description="Basic and acidic residues" evidence="19">
    <location>
        <begin position="105"/>
        <end position="120"/>
    </location>
</feature>
<feature type="compositionally biased region" description="Pro residues" evidence="19">
    <location>
        <begin position="342"/>
        <end position="357"/>
    </location>
</feature>
<evidence type="ECO:0000256" key="18">
    <source>
        <dbReference type="PROSITE-ProRule" id="PRU00509"/>
    </source>
</evidence>
<evidence type="ECO:0000256" key="11">
    <source>
        <dbReference type="ARBA" id="ARBA00022843"/>
    </source>
</evidence>
<dbReference type="GO" id="GO:0005694">
    <property type="term" value="C:chromosome"/>
    <property type="evidence" value="ECO:0007669"/>
    <property type="project" value="UniProtKB-SubCell"/>
</dbReference>
<sequence>MAEDWLDCPALGPGWKRREVFRKSGATCGRSDTYYQSPTGDRIRSKVELTRYLGPACDLTLFDFKQGILCYPAPKAHSLAIPSRKRKKPSRPAKAQKRQVGPPKSEVRKEASRDETKADADTVPASLPAPGCCENCGISFSGDGTRRQRLKTLCKDCRAQRIAFNREQRMFKRVGCGECAACQVTEDCGACSTCLLQLPHDVASGLFCKCERRRCLRIVERVSRAGGVGPRLTCTPDPHSPGPMRHTSGPPQSRGCGVCRGCQTREDCGRCRVCLRPPRPGLRRQWRCVQRRCLRHLAHRLRRHHQRCQRRPPLAVAPPAGKHGRRRGGCDSKVAPRRRPPRTQPPPALPPSQPPESPELQPYTNRRQNRKCGACAACLRRMDCGHCDFCCDKPKFGGSNQKRQKCRWRQCLQFAMKRLLPSVWAGSEDGAGPPAPYPRRKRPGSARRPRLGQTPKPPLATPMAQPDRAQTPVKQEAGSGFVLPPPGTDLVFLREGASSPVQVPGPAPASTASLLQAADPGLPPVKQEPPDPEEDKEEENKDDSTSDLAPEEEAGGAGTPVITEIFSLGGTRLRDTAVWLPRSKDLKKPGARKQ</sequence>
<keyword evidence="15" id="KW-0539">Nucleus</keyword>
<name>A0A9W2WBE9_PHYMC</name>
<dbReference type="PANTHER" id="PTHR12396:SF57">
    <property type="entry name" value="METHYL-CPG-BINDING DOMAIN PROTEIN 1"/>
    <property type="match status" value="1"/>
</dbReference>
<dbReference type="Pfam" id="PF02008">
    <property type="entry name" value="zf-CXXC"/>
    <property type="match status" value="3"/>
</dbReference>
<evidence type="ECO:0000256" key="3">
    <source>
        <dbReference type="ARBA" id="ARBA00004324"/>
    </source>
</evidence>
<evidence type="ECO:0000256" key="10">
    <source>
        <dbReference type="ARBA" id="ARBA00022833"/>
    </source>
</evidence>
<evidence type="ECO:0000256" key="15">
    <source>
        <dbReference type="ARBA" id="ARBA00023242"/>
    </source>
</evidence>